<dbReference type="EMBL" id="LAZR01003284">
    <property type="protein sequence ID" value="KKN19968.1"/>
    <property type="molecule type" value="Genomic_DNA"/>
</dbReference>
<reference evidence="1" key="1">
    <citation type="journal article" date="2015" name="Nature">
        <title>Complex archaea that bridge the gap between prokaryotes and eukaryotes.</title>
        <authorList>
            <person name="Spang A."/>
            <person name="Saw J.H."/>
            <person name="Jorgensen S.L."/>
            <person name="Zaremba-Niedzwiedzka K."/>
            <person name="Martijn J."/>
            <person name="Lind A.E."/>
            <person name="van Eijk R."/>
            <person name="Schleper C."/>
            <person name="Guy L."/>
            <person name="Ettema T.J."/>
        </authorList>
    </citation>
    <scope>NUCLEOTIDE SEQUENCE</scope>
</reference>
<accession>A0A0F9RRK7</accession>
<gene>
    <name evidence="1" type="ORF">LCGC14_0940200</name>
</gene>
<comment type="caution">
    <text evidence="1">The sequence shown here is derived from an EMBL/GenBank/DDBJ whole genome shotgun (WGS) entry which is preliminary data.</text>
</comment>
<organism evidence="1">
    <name type="scientific">marine sediment metagenome</name>
    <dbReference type="NCBI Taxonomy" id="412755"/>
    <lineage>
        <taxon>unclassified sequences</taxon>
        <taxon>metagenomes</taxon>
        <taxon>ecological metagenomes</taxon>
    </lineage>
</organism>
<sequence>MSECKGCINIKNESFPFGRINWHQDKRFFFAIDTEGCGSYDTNADGKELGLIIYYCPVCGKKLKEAK</sequence>
<name>A0A0F9RRK7_9ZZZZ</name>
<protein>
    <submittedName>
        <fullName evidence="1">Uncharacterized protein</fullName>
    </submittedName>
</protein>
<dbReference type="AlphaFoldDB" id="A0A0F9RRK7"/>
<proteinExistence type="predicted"/>
<evidence type="ECO:0000313" key="1">
    <source>
        <dbReference type="EMBL" id="KKN19968.1"/>
    </source>
</evidence>